<accession>A0AAN1UF30</accession>
<dbReference type="EMBL" id="CP019292">
    <property type="protein sequence ID" value="AXX63131.1"/>
    <property type="molecule type" value="Genomic_DNA"/>
</dbReference>
<dbReference type="Proteomes" id="UP000263418">
    <property type="component" value="Chromosome 3"/>
</dbReference>
<reference evidence="1 2" key="1">
    <citation type="submission" date="2017-03" db="EMBL/GenBank/DDBJ databases">
        <title>Complete Genome Sequence of Vibrio vulnificus FORC_053.</title>
        <authorList>
            <consortium name="Food-borne Pathogen Omics Research Center"/>
            <person name="Chung H.Y."/>
            <person name="Na E.J."/>
            <person name="Song J.S."/>
            <person name="Kim H."/>
            <person name="Lee J.-H."/>
            <person name="Ryu S."/>
            <person name="Choi S.H."/>
        </authorList>
    </citation>
    <scope>NUCLEOTIDE SEQUENCE [LARGE SCALE GENOMIC DNA]</scope>
    <source>
        <strain evidence="1 2">FORC_053</strain>
    </source>
</reference>
<dbReference type="AlphaFoldDB" id="A0AAN1UF30"/>
<evidence type="ECO:0000313" key="2">
    <source>
        <dbReference type="Proteomes" id="UP000263418"/>
    </source>
</evidence>
<evidence type="ECO:0000313" key="1">
    <source>
        <dbReference type="EMBL" id="AXX63131.1"/>
    </source>
</evidence>
<sequence length="77" mass="8718">MSESNCAKCGITFVGKDIFQTFLERYGSVWKAARTARCYGWTRKEPKSFVINRVLVKSKSGDVHRCNNCGNVVPAHY</sequence>
<gene>
    <name evidence="1" type="ORF">FORC53_4792</name>
</gene>
<proteinExistence type="predicted"/>
<name>A0AAN1UF30_VIBVL</name>
<organism evidence="1 2">
    <name type="scientific">Vibrio vulnificus</name>
    <dbReference type="NCBI Taxonomy" id="672"/>
    <lineage>
        <taxon>Bacteria</taxon>
        <taxon>Pseudomonadati</taxon>
        <taxon>Pseudomonadota</taxon>
        <taxon>Gammaproteobacteria</taxon>
        <taxon>Vibrionales</taxon>
        <taxon>Vibrionaceae</taxon>
        <taxon>Vibrio</taxon>
    </lineage>
</organism>
<protein>
    <submittedName>
        <fullName evidence="1">Uncharacterized protein</fullName>
    </submittedName>
</protein>